<dbReference type="PROSITE" id="PS00525">
    <property type="entry name" value="RIBOSOMAL_L6_1"/>
    <property type="match status" value="1"/>
</dbReference>
<keyword evidence="2 4" id="KW-0689">Ribosomal protein</keyword>
<dbReference type="GO" id="GO:0002181">
    <property type="term" value="P:cytoplasmic translation"/>
    <property type="evidence" value="ECO:0007669"/>
    <property type="project" value="TreeGrafter"/>
</dbReference>
<feature type="domain" description="Large ribosomal subunit protein uL6 alpha-beta" evidence="5">
    <location>
        <begin position="11"/>
        <end position="82"/>
    </location>
</feature>
<evidence type="ECO:0000313" key="6">
    <source>
        <dbReference type="EMBL" id="ASQ39860.1"/>
    </source>
</evidence>
<evidence type="ECO:0000256" key="2">
    <source>
        <dbReference type="ARBA" id="ARBA00022980"/>
    </source>
</evidence>
<dbReference type="InterPro" id="IPR019906">
    <property type="entry name" value="Ribosomal_uL6_bac-type"/>
</dbReference>
<evidence type="ECO:0000256" key="3">
    <source>
        <dbReference type="ARBA" id="ARBA00023274"/>
    </source>
</evidence>
<protein>
    <submittedName>
        <fullName evidence="6">Ribosomal protein L6</fullName>
    </submittedName>
</protein>
<evidence type="ECO:0000256" key="4">
    <source>
        <dbReference type="RuleBase" id="RU003869"/>
    </source>
</evidence>
<dbReference type="InterPro" id="IPR036789">
    <property type="entry name" value="Ribosomal_uL6-like_a/b-dom_sf"/>
</dbReference>
<dbReference type="FunFam" id="3.90.930.12:FF:000001">
    <property type="entry name" value="50S ribosomal protein L6"/>
    <property type="match status" value="1"/>
</dbReference>
<dbReference type="PRINTS" id="PR00059">
    <property type="entry name" value="RIBOSOMALL6"/>
</dbReference>
<sequence length="179" mass="20109">MSRIGKRLINIPDKVQIQFESDYIVVTGPKGELRKKLPSSLKIIQNNETIHVVRANDSLLARRLHGMFRTIISNLIEGVSKGFERRLEIQGVGYRAQMETGNLVLNIGFSHPVIINPPPNLEINVVNNNNIIVKGIDKEQVGKIAAQIRSIRPPEPYKGKGIRYSEELVRRKVGKAGKK</sequence>
<keyword evidence="3 4" id="KW-0687">Ribonucleoprotein</keyword>
<gene>
    <name evidence="6" type="primary">rpl6</name>
</gene>
<dbReference type="InterPro" id="IPR000702">
    <property type="entry name" value="Ribosomal_uL6-like"/>
</dbReference>
<dbReference type="Pfam" id="PF00347">
    <property type="entry name" value="Ribosomal_L6"/>
    <property type="match status" value="2"/>
</dbReference>
<evidence type="ECO:0000256" key="1">
    <source>
        <dbReference type="ARBA" id="ARBA00009356"/>
    </source>
</evidence>
<reference evidence="6" key="1">
    <citation type="submission" date="2017-05" db="EMBL/GenBank/DDBJ databases">
        <title>Plastid comparative genomics reveals ancient divergence between Glaucophyte genera.</title>
        <authorList>
            <person name="Figueroa-Martinez F.J."/>
            <person name="Jackson C."/>
            <person name="Reyes-Prieto A."/>
        </authorList>
    </citation>
    <scope>NUCLEOTIDE SEQUENCE</scope>
    <source>
        <strain evidence="6">BBH</strain>
    </source>
</reference>
<organism evidence="6">
    <name type="scientific">Glaucocystis sp. BBH</name>
    <dbReference type="NCBI Taxonomy" id="2023628"/>
    <lineage>
        <taxon>Eukaryota</taxon>
        <taxon>Glaucocystophyceae</taxon>
        <taxon>Glaucocystales</taxon>
        <taxon>Glaucocystaceae</taxon>
        <taxon>Glaucocystis</taxon>
    </lineage>
</organism>
<name>A0A3G1IUZ6_9EUKA</name>
<dbReference type="GO" id="GO:0019843">
    <property type="term" value="F:rRNA binding"/>
    <property type="evidence" value="ECO:0007669"/>
    <property type="project" value="InterPro"/>
</dbReference>
<dbReference type="InterPro" id="IPR002358">
    <property type="entry name" value="Ribosomal_uL6_CS"/>
</dbReference>
<accession>A0A3G1IUZ6</accession>
<geneLocation type="plastid" evidence="6"/>
<dbReference type="PANTHER" id="PTHR11655:SF14">
    <property type="entry name" value="LARGE RIBOSOMAL SUBUNIT PROTEIN UL6M"/>
    <property type="match status" value="1"/>
</dbReference>
<dbReference type="SUPFAM" id="SSF56053">
    <property type="entry name" value="Ribosomal protein L6"/>
    <property type="match status" value="2"/>
</dbReference>
<dbReference type="NCBIfam" id="TIGR03654">
    <property type="entry name" value="L6_bact"/>
    <property type="match status" value="1"/>
</dbReference>
<dbReference type="Gene3D" id="3.90.930.12">
    <property type="entry name" value="Ribosomal protein L6, alpha-beta domain"/>
    <property type="match status" value="2"/>
</dbReference>
<comment type="similarity">
    <text evidence="1 4">Belongs to the universal ribosomal protein uL6 family.</text>
</comment>
<dbReference type="PANTHER" id="PTHR11655">
    <property type="entry name" value="60S/50S RIBOSOMAL PROTEIN L6/L9"/>
    <property type="match status" value="1"/>
</dbReference>
<evidence type="ECO:0000259" key="5">
    <source>
        <dbReference type="Pfam" id="PF00347"/>
    </source>
</evidence>
<dbReference type="GO" id="GO:0003735">
    <property type="term" value="F:structural constituent of ribosome"/>
    <property type="evidence" value="ECO:0007669"/>
    <property type="project" value="InterPro"/>
</dbReference>
<dbReference type="EMBL" id="MF167424">
    <property type="protein sequence ID" value="ASQ39860.1"/>
    <property type="molecule type" value="Genomic_DNA"/>
</dbReference>
<dbReference type="PIRSF" id="PIRSF002162">
    <property type="entry name" value="Ribosomal_L6"/>
    <property type="match status" value="1"/>
</dbReference>
<proteinExistence type="inferred from homology"/>
<dbReference type="HAMAP" id="MF_01365_B">
    <property type="entry name" value="Ribosomal_uL6_B"/>
    <property type="match status" value="1"/>
</dbReference>
<dbReference type="AlphaFoldDB" id="A0A3G1IUZ6"/>
<keyword evidence="6" id="KW-0934">Plastid</keyword>
<dbReference type="GO" id="GO:0022625">
    <property type="term" value="C:cytosolic large ribosomal subunit"/>
    <property type="evidence" value="ECO:0007669"/>
    <property type="project" value="TreeGrafter"/>
</dbReference>
<dbReference type="InterPro" id="IPR020040">
    <property type="entry name" value="Ribosomal_uL6_a/b-dom"/>
</dbReference>
<feature type="domain" description="Large ribosomal subunit protein uL6 alpha-beta" evidence="5">
    <location>
        <begin position="91"/>
        <end position="164"/>
    </location>
</feature>